<evidence type="ECO:0000313" key="8">
    <source>
        <dbReference type="Proteomes" id="UP001187192"/>
    </source>
</evidence>
<dbReference type="EMBL" id="BTGU01001536">
    <property type="protein sequence ID" value="GMN25021.1"/>
    <property type="molecule type" value="Genomic_DNA"/>
</dbReference>
<dbReference type="SMART" id="SM00883">
    <property type="entry name" value="Cpn10"/>
    <property type="match status" value="1"/>
</dbReference>
<sequence>MTHVPPVDNDGKPLNISYWSFLYKKRGTPFRQGWETLNPYCYSAKSRFPPLRQIGGFVGEIGNSVDEITVRWIRRFIVPNSVLVWRPSNASPAEKMANDEDLQMVRSGASGGEARRKPICHGAVIQRLRWPVMVRVERWPTGEAPVNSAKAATPPSSLVIVGVFAKECGAVTKKRERERDRRSGNGARGAMAERQTLEWFLSLPLSLSLPKNSKAEKKLLIPSEMAKRLIPLFDRILVQKIATPSKTNSGILLPEKTSKLNTGKVVAVGAGARDRDGKLIPVTLKEGETVLLPEYGGTEVKLGDKERNETKVSGTIYGIEDLQSEDEEILFCPMIQLLLPLGFNGVRVEGLSEREMKCKESLRT</sequence>
<dbReference type="GO" id="GO:0044183">
    <property type="term" value="F:protein folding chaperone"/>
    <property type="evidence" value="ECO:0007669"/>
    <property type="project" value="InterPro"/>
</dbReference>
<dbReference type="GO" id="GO:0046872">
    <property type="term" value="F:metal ion binding"/>
    <property type="evidence" value="ECO:0007669"/>
    <property type="project" value="TreeGrafter"/>
</dbReference>
<dbReference type="Proteomes" id="UP001187192">
    <property type="component" value="Unassembled WGS sequence"/>
</dbReference>
<reference evidence="7" key="1">
    <citation type="submission" date="2023-07" db="EMBL/GenBank/DDBJ databases">
        <title>draft genome sequence of fig (Ficus carica).</title>
        <authorList>
            <person name="Takahashi T."/>
            <person name="Nishimura K."/>
        </authorList>
    </citation>
    <scope>NUCLEOTIDE SEQUENCE</scope>
</reference>
<keyword evidence="8" id="KW-1185">Reference proteome</keyword>
<evidence type="ECO:0000256" key="2">
    <source>
        <dbReference type="ARBA" id="ARBA00023186"/>
    </source>
</evidence>
<evidence type="ECO:0000256" key="1">
    <source>
        <dbReference type="ARBA" id="ARBA00006975"/>
    </source>
</evidence>
<organism evidence="7 8">
    <name type="scientific">Ficus carica</name>
    <name type="common">Common fig</name>
    <dbReference type="NCBI Taxonomy" id="3494"/>
    <lineage>
        <taxon>Eukaryota</taxon>
        <taxon>Viridiplantae</taxon>
        <taxon>Streptophyta</taxon>
        <taxon>Embryophyta</taxon>
        <taxon>Tracheophyta</taxon>
        <taxon>Spermatophyta</taxon>
        <taxon>Magnoliopsida</taxon>
        <taxon>eudicotyledons</taxon>
        <taxon>Gunneridae</taxon>
        <taxon>Pentapetalae</taxon>
        <taxon>rosids</taxon>
        <taxon>fabids</taxon>
        <taxon>Rosales</taxon>
        <taxon>Moraceae</taxon>
        <taxon>Ficeae</taxon>
        <taxon>Ficus</taxon>
    </lineage>
</organism>
<dbReference type="InterPro" id="IPR020818">
    <property type="entry name" value="Chaperonin_GroES"/>
</dbReference>
<dbReference type="Gene3D" id="2.30.33.40">
    <property type="entry name" value="GroES chaperonin"/>
    <property type="match status" value="1"/>
</dbReference>
<dbReference type="Pfam" id="PF00166">
    <property type="entry name" value="Cpn10"/>
    <property type="match status" value="1"/>
</dbReference>
<evidence type="ECO:0000256" key="3">
    <source>
        <dbReference type="ARBA" id="ARBA00053355"/>
    </source>
</evidence>
<dbReference type="PANTHER" id="PTHR10772:SF0">
    <property type="entry name" value="10 KDA HEAT SHOCK PROTEIN, MITOCHONDRIAL"/>
    <property type="match status" value="1"/>
</dbReference>
<dbReference type="InterPro" id="IPR018369">
    <property type="entry name" value="Chaprnonin_Cpn10_CS"/>
</dbReference>
<accession>A0AA87ZCE7</accession>
<dbReference type="PRINTS" id="PR00297">
    <property type="entry name" value="CHAPERONIN10"/>
</dbReference>
<dbReference type="PROSITE" id="PS00681">
    <property type="entry name" value="CHAPERONINS_CPN10"/>
    <property type="match status" value="1"/>
</dbReference>
<dbReference type="GO" id="GO:0051082">
    <property type="term" value="F:unfolded protein binding"/>
    <property type="evidence" value="ECO:0007669"/>
    <property type="project" value="TreeGrafter"/>
</dbReference>
<keyword evidence="2 6" id="KW-0143">Chaperone</keyword>
<comment type="caution">
    <text evidence="7">The sequence shown here is derived from an EMBL/GenBank/DDBJ whole genome shotgun (WGS) entry which is preliminary data.</text>
</comment>
<protein>
    <recommendedName>
        <fullName evidence="5">Protein groES</fullName>
    </recommendedName>
</protein>
<proteinExistence type="inferred from homology"/>
<dbReference type="GO" id="GO:0005739">
    <property type="term" value="C:mitochondrion"/>
    <property type="evidence" value="ECO:0007669"/>
    <property type="project" value="UniProtKB-ARBA"/>
</dbReference>
<dbReference type="GO" id="GO:0005524">
    <property type="term" value="F:ATP binding"/>
    <property type="evidence" value="ECO:0007669"/>
    <property type="project" value="InterPro"/>
</dbReference>
<dbReference type="SUPFAM" id="SSF50129">
    <property type="entry name" value="GroES-like"/>
    <property type="match status" value="1"/>
</dbReference>
<dbReference type="AlphaFoldDB" id="A0AA87ZCE7"/>
<dbReference type="InterPro" id="IPR011032">
    <property type="entry name" value="GroES-like_sf"/>
</dbReference>
<comment type="function">
    <text evidence="3">Seems to function only as a co-chaperone, along with cpn60, and in certain cases is essential for the discharge of biologically active proteins from cpn60.</text>
</comment>
<evidence type="ECO:0000313" key="7">
    <source>
        <dbReference type="EMBL" id="GMN25021.1"/>
    </source>
</evidence>
<comment type="subunit">
    <text evidence="4">Forms stable complexes with CPN60 in the presence of ATP.</text>
</comment>
<gene>
    <name evidence="7" type="ORF">TIFTF001_040656</name>
</gene>
<evidence type="ECO:0000256" key="4">
    <source>
        <dbReference type="ARBA" id="ARBA00062160"/>
    </source>
</evidence>
<name>A0AA87ZCE7_FICCA</name>
<dbReference type="FunFam" id="2.30.33.40:FF:000002">
    <property type="entry name" value="10 kDa chaperonin, mitochondrial"/>
    <property type="match status" value="1"/>
</dbReference>
<dbReference type="InterPro" id="IPR037124">
    <property type="entry name" value="Chaperonin_GroES_sf"/>
</dbReference>
<evidence type="ECO:0000256" key="5">
    <source>
        <dbReference type="ARBA" id="ARBA00083733"/>
    </source>
</evidence>
<evidence type="ECO:0000256" key="6">
    <source>
        <dbReference type="RuleBase" id="RU003479"/>
    </source>
</evidence>
<dbReference type="GO" id="GO:0051087">
    <property type="term" value="F:protein-folding chaperone binding"/>
    <property type="evidence" value="ECO:0007669"/>
    <property type="project" value="TreeGrafter"/>
</dbReference>
<comment type="similarity">
    <text evidence="1 6">Belongs to the GroES chaperonin family.</text>
</comment>
<feature type="non-terminal residue" evidence="7">
    <location>
        <position position="1"/>
    </location>
</feature>
<dbReference type="CDD" id="cd00320">
    <property type="entry name" value="cpn10"/>
    <property type="match status" value="1"/>
</dbReference>
<dbReference type="PANTHER" id="PTHR10772">
    <property type="entry name" value="10 KDA HEAT SHOCK PROTEIN"/>
    <property type="match status" value="1"/>
</dbReference>